<name>A0A2P1PVW5_9GAMM</name>
<dbReference type="OrthoDB" id="9777219at2"/>
<evidence type="ECO:0000259" key="3">
    <source>
        <dbReference type="Pfam" id="PF09822"/>
    </source>
</evidence>
<dbReference type="KEGG" id="xba:C7S18_18240"/>
<feature type="coiled-coil region" evidence="1">
    <location>
        <begin position="510"/>
        <end position="578"/>
    </location>
</feature>
<feature type="domain" description="DUF7088" evidence="4">
    <location>
        <begin position="41"/>
        <end position="141"/>
    </location>
</feature>
<protein>
    <submittedName>
        <fullName evidence="5">Uncharacterized protein</fullName>
    </submittedName>
</protein>
<sequence length="617" mass="68362">MFTLNRKTLSGSTLIVLAILLVAVLALVNTLFRGARIDLTENNLYTLSDGTKSIVSEIEEPINLYFYFSDKASADVPFLRNYANRVRELLEEIAAKSKGKIRLSVIDPQPFSEDEDRASEAGLQAVPVGQGGNSIFFGLAGTNALDGKAVIPFFSPDKESFLEYDVAKMINGLKSDKKIAVGVISSLNIAPGFDPATRGMREGWAAYTQLSDIFDMRMLNPEATTKIDPEISTLLLVHPKTLSDDTLYAIDQFVLRGGRLMVFVDPSGEQDQSGADPENPQAAMFASKSSDLPKLFKAWGINYDPNQIVLDAGNALPIQINPAAPPVQHLAIMGYRKDNLNHDEVTTAQLDTINFSTAGQFSLAESSPLKLVSLVQSSGDAMLTESDRIKFMQDPSTLYEGFKATNERYVLAGRLYGKLKTAFPEKSGPDHLAESKEDANLVVVADTDVLSDRLWVQMQNFFGQKLINAFADNGDFVINVVDNMAGNSALIGIRSRGVSARPFTTVEAIRRKAEQDYRNKEQELQQELADTERKLNELQANKSTDNAMILSPEQQRELEQFQQDKLKIRKDLRNVQHDLDKDIESLGSRLKLLNILVLPLLLTLAVFGLHHFLRRRA</sequence>
<keyword evidence="2" id="KW-0472">Membrane</keyword>
<dbReference type="InterPro" id="IPR019196">
    <property type="entry name" value="ABC_transp_unknown"/>
</dbReference>
<evidence type="ECO:0000313" key="6">
    <source>
        <dbReference type="Proteomes" id="UP000241074"/>
    </source>
</evidence>
<evidence type="ECO:0000256" key="1">
    <source>
        <dbReference type="SAM" id="Coils"/>
    </source>
</evidence>
<dbReference type="InterPro" id="IPR055396">
    <property type="entry name" value="DUF7088"/>
</dbReference>
<dbReference type="Pfam" id="PF23357">
    <property type="entry name" value="DUF7088"/>
    <property type="match status" value="1"/>
</dbReference>
<evidence type="ECO:0000313" key="5">
    <source>
        <dbReference type="EMBL" id="AVP98995.1"/>
    </source>
</evidence>
<evidence type="ECO:0000256" key="2">
    <source>
        <dbReference type="SAM" id="Phobius"/>
    </source>
</evidence>
<keyword evidence="2" id="KW-0812">Transmembrane</keyword>
<proteinExistence type="predicted"/>
<reference evidence="5 6" key="1">
    <citation type="submission" date="2018-03" db="EMBL/GenBank/DDBJ databases">
        <title>Ahniella affigens gen. nov., sp. nov., a gammaproteobacterium isolated from sandy soil near a stream.</title>
        <authorList>
            <person name="Ko Y."/>
            <person name="Kim J.-H."/>
        </authorList>
    </citation>
    <scope>NUCLEOTIDE SEQUENCE [LARGE SCALE GENOMIC DNA]</scope>
    <source>
        <strain evidence="5 6">D13</strain>
    </source>
</reference>
<reference evidence="5 6" key="2">
    <citation type="submission" date="2018-03" db="EMBL/GenBank/DDBJ databases">
        <authorList>
            <person name="Keele B.F."/>
        </authorList>
    </citation>
    <scope>NUCLEOTIDE SEQUENCE [LARGE SCALE GENOMIC DNA]</scope>
    <source>
        <strain evidence="5 6">D13</strain>
    </source>
</reference>
<organism evidence="5 6">
    <name type="scientific">Ahniella affigens</name>
    <dbReference type="NCBI Taxonomy" id="2021234"/>
    <lineage>
        <taxon>Bacteria</taxon>
        <taxon>Pseudomonadati</taxon>
        <taxon>Pseudomonadota</taxon>
        <taxon>Gammaproteobacteria</taxon>
        <taxon>Lysobacterales</taxon>
        <taxon>Rhodanobacteraceae</taxon>
        <taxon>Ahniella</taxon>
    </lineage>
</organism>
<keyword evidence="2" id="KW-1133">Transmembrane helix</keyword>
<dbReference type="EMBL" id="CP027860">
    <property type="protein sequence ID" value="AVP98995.1"/>
    <property type="molecule type" value="Genomic_DNA"/>
</dbReference>
<feature type="domain" description="ABC-type uncharacterised transport system" evidence="3">
    <location>
        <begin position="181"/>
        <end position="479"/>
    </location>
</feature>
<dbReference type="RefSeq" id="WP_106892914.1">
    <property type="nucleotide sequence ID" value="NZ_CP027860.1"/>
</dbReference>
<dbReference type="Pfam" id="PF09822">
    <property type="entry name" value="ABC_transp_aux"/>
    <property type="match status" value="1"/>
</dbReference>
<keyword evidence="1" id="KW-0175">Coiled coil</keyword>
<keyword evidence="6" id="KW-1185">Reference proteome</keyword>
<feature type="transmembrane region" description="Helical" evidence="2">
    <location>
        <begin position="592"/>
        <end position="613"/>
    </location>
</feature>
<evidence type="ECO:0000259" key="4">
    <source>
        <dbReference type="Pfam" id="PF23357"/>
    </source>
</evidence>
<dbReference type="Proteomes" id="UP000241074">
    <property type="component" value="Chromosome"/>
</dbReference>
<dbReference type="AlphaFoldDB" id="A0A2P1PVW5"/>
<accession>A0A2P1PVW5</accession>
<gene>
    <name evidence="5" type="ORF">C7S18_18240</name>
</gene>